<keyword evidence="2" id="KW-1003">Cell membrane</keyword>
<dbReference type="EMBL" id="JAUFRC010000001">
    <property type="protein sequence ID" value="MDN3712140.1"/>
    <property type="molecule type" value="Genomic_DNA"/>
</dbReference>
<gene>
    <name evidence="6" type="ORF">QWZ10_10635</name>
</gene>
<dbReference type="Proteomes" id="UP001243846">
    <property type="component" value="Unassembled WGS sequence"/>
</dbReference>
<name>A0ABT8D6M5_9RHOB</name>
<comment type="caution">
    <text evidence="6">The sequence shown here is derived from an EMBL/GenBank/DDBJ whole genome shotgun (WGS) entry which is preliminary data.</text>
</comment>
<dbReference type="InterPro" id="IPR052029">
    <property type="entry name" value="PpiD_chaperone"/>
</dbReference>
<dbReference type="InterPro" id="IPR000297">
    <property type="entry name" value="PPIase_PpiC"/>
</dbReference>
<evidence type="ECO:0000256" key="3">
    <source>
        <dbReference type="ARBA" id="ARBA00023136"/>
    </source>
</evidence>
<dbReference type="Pfam" id="PF13145">
    <property type="entry name" value="Rotamase_2"/>
    <property type="match status" value="1"/>
</dbReference>
<evidence type="ECO:0000313" key="7">
    <source>
        <dbReference type="Proteomes" id="UP001243846"/>
    </source>
</evidence>
<dbReference type="PANTHER" id="PTHR47529">
    <property type="entry name" value="PEPTIDYL-PROLYL CIS-TRANS ISOMERASE D"/>
    <property type="match status" value="1"/>
</dbReference>
<feature type="domain" description="PpiC" evidence="5">
    <location>
        <begin position="9"/>
        <end position="126"/>
    </location>
</feature>
<dbReference type="PANTHER" id="PTHR47529:SF1">
    <property type="entry name" value="PERIPLASMIC CHAPERONE PPID"/>
    <property type="match status" value="1"/>
</dbReference>
<evidence type="ECO:0000256" key="4">
    <source>
        <dbReference type="ARBA" id="ARBA00023186"/>
    </source>
</evidence>
<dbReference type="SUPFAM" id="SSF54534">
    <property type="entry name" value="FKBP-like"/>
    <property type="match status" value="1"/>
</dbReference>
<keyword evidence="6" id="KW-0413">Isomerase</keyword>
<keyword evidence="4" id="KW-0143">Chaperone</keyword>
<accession>A0ABT8D6M5</accession>
<evidence type="ECO:0000256" key="1">
    <source>
        <dbReference type="ARBA" id="ARBA00004236"/>
    </source>
</evidence>
<evidence type="ECO:0000256" key="2">
    <source>
        <dbReference type="ARBA" id="ARBA00022475"/>
    </source>
</evidence>
<keyword evidence="3" id="KW-0472">Membrane</keyword>
<dbReference type="GO" id="GO:0016853">
    <property type="term" value="F:isomerase activity"/>
    <property type="evidence" value="ECO:0007669"/>
    <property type="project" value="UniProtKB-KW"/>
</dbReference>
<reference evidence="7" key="1">
    <citation type="journal article" date="2019" name="Int. J. Syst. Evol. Microbiol.">
        <title>The Global Catalogue of Microorganisms (GCM) 10K type strain sequencing project: providing services to taxonomists for standard genome sequencing and annotation.</title>
        <authorList>
            <consortium name="The Broad Institute Genomics Platform"/>
            <consortium name="The Broad Institute Genome Sequencing Center for Infectious Disease"/>
            <person name="Wu L."/>
            <person name="Ma J."/>
        </authorList>
    </citation>
    <scope>NUCLEOTIDE SEQUENCE [LARGE SCALE GENOMIC DNA]</scope>
    <source>
        <strain evidence="7">CECT 8482</strain>
    </source>
</reference>
<dbReference type="RefSeq" id="WP_377787514.1">
    <property type="nucleotide sequence ID" value="NZ_JBHUOC010000001.1"/>
</dbReference>
<proteinExistence type="predicted"/>
<comment type="subcellular location">
    <subcellularLocation>
        <location evidence="1">Cell membrane</location>
    </subcellularLocation>
</comment>
<organism evidence="6 7">
    <name type="scientific">Paracoccus cavernae</name>
    <dbReference type="NCBI Taxonomy" id="1571207"/>
    <lineage>
        <taxon>Bacteria</taxon>
        <taxon>Pseudomonadati</taxon>
        <taxon>Pseudomonadota</taxon>
        <taxon>Alphaproteobacteria</taxon>
        <taxon>Rhodobacterales</taxon>
        <taxon>Paracoccaceae</taxon>
        <taxon>Paracoccus</taxon>
    </lineage>
</organism>
<sequence>MIEGSVQLDDQALRDLYQQRIDEFQKPERRMVERLVFQNAADAEAAKARLDRGEVTFEALVNERGLTLNDIDLGEVTKDELGTAGEAVFAIDQPAVVGPIAVDLGSALFSMNAILEPQDISFEQAKADLRGEAALDRARRQIDDLRGQVDDLLAGGATLDELASETEMQLGSIEWSETDQPEHGSIAAYPDFRSYAQALKVDDFLELHDLDDGGIFVLQLTETVPPALIPFAEVRDRVADDWVASETKRQLQALGAERRLAVMAETLTPPEEAAPAAPAVDVATGAEVTEAPAAVSQGEWHEVAALARDGFIEGTPAALVAAAFALNEVGDAEVVADGNRVFLVSLDAVHPADLGAEEAAQVKTGVERRLSDALQQDMYEYFSRALLAEQSVTINQAAVDAVNSRM</sequence>
<protein>
    <submittedName>
        <fullName evidence="6">Peptidylprolyl isomerase</fullName>
    </submittedName>
</protein>
<evidence type="ECO:0000259" key="5">
    <source>
        <dbReference type="Pfam" id="PF13145"/>
    </source>
</evidence>
<keyword evidence="7" id="KW-1185">Reference proteome</keyword>
<evidence type="ECO:0000313" key="6">
    <source>
        <dbReference type="EMBL" id="MDN3712140.1"/>
    </source>
</evidence>